<dbReference type="Proteomes" id="UP000092607">
    <property type="component" value="Unassembled WGS sequence"/>
</dbReference>
<gene>
    <name evidence="1" type="ORF">A9309_08375</name>
</gene>
<name>A0A1B8PYW1_MORLA</name>
<dbReference type="Gene3D" id="3.40.1730.10">
    <property type="entry name" value="pa0076 domain"/>
    <property type="match status" value="1"/>
</dbReference>
<reference evidence="1 2" key="1">
    <citation type="submission" date="2016-06" db="EMBL/GenBank/DDBJ databases">
        <title>Draft genome of Moraxella lacunata CCUG 57757A.</title>
        <authorList>
            <person name="Salva-Serra F."/>
            <person name="Engstrom-Jakobsson H."/>
            <person name="Thorell K."/>
            <person name="Gonzales-Siles L."/>
            <person name="Karlsson R."/>
            <person name="Boulund F."/>
            <person name="Engstrand L."/>
            <person name="Kristiansson E."/>
            <person name="Moore E."/>
        </authorList>
    </citation>
    <scope>NUCLEOTIDE SEQUENCE [LARGE SCALE GENOMIC DNA]</scope>
    <source>
        <strain evidence="1 2">CCUG 57757A</strain>
    </source>
</reference>
<dbReference type="RefSeq" id="WP_065256166.1">
    <property type="nucleotide sequence ID" value="NZ_JARDJM010000029.1"/>
</dbReference>
<protein>
    <recommendedName>
        <fullName evidence="3">Type VI secretion-associated protein, BMA_A0400 family</fullName>
    </recommendedName>
</protein>
<accession>A0A1B8PYW1</accession>
<dbReference type="Pfam" id="PF09867">
    <property type="entry name" value="TagF_N"/>
    <property type="match status" value="1"/>
</dbReference>
<sequence>MLVSFYGKLPHHAEFLTSNNPPLWSKTITSWMIQGHGQLGEMILKQNHKRPSVYFFMIDGHDLPVQISGIFLASHDSRHREFAFVLFHEYEKQSLMLIRDGCQDAIRQASFDISLLADMNNGELLDGYEDFLQRTEVPLNEGVWQSACCTPERLSSTQLNSTLYRKLIMSS</sequence>
<dbReference type="AlphaFoldDB" id="A0A1B8PYW1"/>
<dbReference type="InterPro" id="IPR038225">
    <property type="entry name" value="TagF_sf"/>
</dbReference>
<dbReference type="EMBL" id="LZMS01000069">
    <property type="protein sequence ID" value="OBX61453.1"/>
    <property type="molecule type" value="Genomic_DNA"/>
</dbReference>
<evidence type="ECO:0000313" key="1">
    <source>
        <dbReference type="EMBL" id="OBX61453.1"/>
    </source>
</evidence>
<evidence type="ECO:0008006" key="3">
    <source>
        <dbReference type="Google" id="ProtNLM"/>
    </source>
</evidence>
<organism evidence="1 2">
    <name type="scientific">Moraxella lacunata</name>
    <dbReference type="NCBI Taxonomy" id="477"/>
    <lineage>
        <taxon>Bacteria</taxon>
        <taxon>Pseudomonadati</taxon>
        <taxon>Pseudomonadota</taxon>
        <taxon>Gammaproteobacteria</taxon>
        <taxon>Moraxellales</taxon>
        <taxon>Moraxellaceae</taxon>
        <taxon>Moraxella</taxon>
    </lineage>
</organism>
<proteinExistence type="predicted"/>
<dbReference type="InterPro" id="IPR017748">
    <property type="entry name" value="TagF"/>
</dbReference>
<evidence type="ECO:0000313" key="2">
    <source>
        <dbReference type="Proteomes" id="UP000092607"/>
    </source>
</evidence>
<comment type="caution">
    <text evidence="1">The sequence shown here is derived from an EMBL/GenBank/DDBJ whole genome shotgun (WGS) entry which is preliminary data.</text>
</comment>